<protein>
    <recommendedName>
        <fullName evidence="4">Thioredoxin domain-containing protein</fullName>
    </recommendedName>
</protein>
<evidence type="ECO:0000256" key="1">
    <source>
        <dbReference type="SAM" id="SignalP"/>
    </source>
</evidence>
<feature type="signal peptide" evidence="1">
    <location>
        <begin position="1"/>
        <end position="25"/>
    </location>
</feature>
<comment type="caution">
    <text evidence="2">The sequence shown here is derived from an EMBL/GenBank/DDBJ whole genome shotgun (WGS) entry which is preliminary data.</text>
</comment>
<organism evidence="2 3">
    <name type="scientific">Rhodanobacter soli</name>
    <dbReference type="NCBI Taxonomy" id="590609"/>
    <lineage>
        <taxon>Bacteria</taxon>
        <taxon>Pseudomonadati</taxon>
        <taxon>Pseudomonadota</taxon>
        <taxon>Gammaproteobacteria</taxon>
        <taxon>Lysobacterales</taxon>
        <taxon>Rhodanobacteraceae</taxon>
        <taxon>Rhodanobacter</taxon>
    </lineage>
</organism>
<keyword evidence="1" id="KW-0732">Signal</keyword>
<accession>A0ABV2PVC5</accession>
<name>A0ABV2PVC5_9GAMM</name>
<dbReference type="EMBL" id="JBEPSD010000001">
    <property type="protein sequence ID" value="MET4568984.1"/>
    <property type="molecule type" value="Genomic_DNA"/>
</dbReference>
<proteinExistence type="predicted"/>
<dbReference type="Proteomes" id="UP001549251">
    <property type="component" value="Unassembled WGS sequence"/>
</dbReference>
<gene>
    <name evidence="2" type="ORF">ABIE04_001311</name>
</gene>
<evidence type="ECO:0008006" key="4">
    <source>
        <dbReference type="Google" id="ProtNLM"/>
    </source>
</evidence>
<evidence type="ECO:0000313" key="3">
    <source>
        <dbReference type="Proteomes" id="UP001549251"/>
    </source>
</evidence>
<evidence type="ECO:0000313" key="2">
    <source>
        <dbReference type="EMBL" id="MET4568984.1"/>
    </source>
</evidence>
<keyword evidence="3" id="KW-1185">Reference proteome</keyword>
<reference evidence="2 3" key="1">
    <citation type="submission" date="2024-06" db="EMBL/GenBank/DDBJ databases">
        <title>Sorghum-associated microbial communities from plants grown in Nebraska, USA.</title>
        <authorList>
            <person name="Schachtman D."/>
        </authorList>
    </citation>
    <scope>NUCLEOTIDE SEQUENCE [LARGE SCALE GENOMIC DNA]</scope>
    <source>
        <strain evidence="2 3">1757</strain>
    </source>
</reference>
<dbReference type="RefSeq" id="WP_354547770.1">
    <property type="nucleotide sequence ID" value="NZ_JBEPSD010000001.1"/>
</dbReference>
<sequence length="414" mass="45798">MRTPYTAITRLLFLLAPALPFAALAAPSSDAGVTRNAAPAIPVKPIASRAELDAYQRDTPPANSPLSWITSGARRRFLDSLVYREHGLGGMSLADLRYELTREQAYTLLRLFGAQNYAVDLDALTTPRPATDDTATSTLEPAYARLLAAERADGGTTQVQAVAHSYAAEFAPAQADARRRALGDRDAELLFRAAALAFQATGQPDYLADMRRDFAELQRRHRIDRPHASDFYDALLIAHRDDEARALLAAHPAIKRNPPPLMRSFSRIRNGQPSLWVATPGTRKRELVRFRFNIRAPAQVIVLASTGCHFAANAARDIEADPLLRDLFREYGQWVAPPSEVTAFDAVREWNEAHPALRLGIAYDNAALPMVERFETPAFYFLDHGTVVDTVVGWPPGGNLDAIRRGLRKIDLLR</sequence>
<feature type="chain" id="PRO_5046672562" description="Thioredoxin domain-containing protein" evidence="1">
    <location>
        <begin position="26"/>
        <end position="414"/>
    </location>
</feature>